<reference evidence="2 3" key="1">
    <citation type="submission" date="2023-06" db="EMBL/GenBank/DDBJ databases">
        <title>Genomic Analysis of Acinetobacter Strains Recovered from South Australian Aquatic Samples provides Insights into the Circulation of Antibiotic Resistance determinants in the Environment.</title>
        <authorList>
            <person name="Tobin L."/>
            <person name="Jarocki V.M."/>
            <person name="Kenyon J."/>
            <person name="Drigo B."/>
            <person name="Donner E."/>
            <person name="Djordjevic S.P."/>
            <person name="Hamidian M."/>
        </authorList>
    </citation>
    <scope>NUCLEOTIDE SEQUENCE [LARGE SCALE GENOMIC DNA]</scope>
    <source>
        <strain evidence="2 3">SAAc652</strain>
    </source>
</reference>
<evidence type="ECO:0000259" key="1">
    <source>
        <dbReference type="Pfam" id="PF13021"/>
    </source>
</evidence>
<name>A0ABU3WC19_9GAMM</name>
<gene>
    <name evidence="2" type="ORF">QR674_03055</name>
</gene>
<dbReference type="Proteomes" id="UP001278188">
    <property type="component" value="Unassembled WGS sequence"/>
</dbReference>
<protein>
    <recommendedName>
        <fullName evidence="1">DUF3885 domain-containing protein</fullName>
    </recommendedName>
</protein>
<organism evidence="2 3">
    <name type="scientific">Acinetobacter chinensis</name>
    <dbReference type="NCBI Taxonomy" id="2004650"/>
    <lineage>
        <taxon>Bacteria</taxon>
        <taxon>Pseudomonadati</taxon>
        <taxon>Pseudomonadota</taxon>
        <taxon>Gammaproteobacteria</taxon>
        <taxon>Moraxellales</taxon>
        <taxon>Moraxellaceae</taxon>
        <taxon>Acinetobacter</taxon>
    </lineage>
</organism>
<feature type="domain" description="DUF3885" evidence="1">
    <location>
        <begin position="21"/>
        <end position="199"/>
    </location>
</feature>
<accession>A0ABU3WC19</accession>
<comment type="caution">
    <text evidence="2">The sequence shown here is derived from an EMBL/GenBank/DDBJ whole genome shotgun (WGS) entry which is preliminary data.</text>
</comment>
<evidence type="ECO:0000313" key="2">
    <source>
        <dbReference type="EMBL" id="MDV2467956.1"/>
    </source>
</evidence>
<sequence length="205" mass="24565">MTEPFEQQWNDHFPNKVPTPHIFKFYFSEYWFHIHSLPKSKQYADTKEEELLLLDRQNRIITDCLGLDTSVYLVTGNYLTPHYFQPEPDYFHPEYDRRKIISYNLIEAPSMNLHQIDPEYFDDGDKNDDCFIPLYTQVIWEPKKHDDLLLKIANEEIEAFLISFEKKIIVAPYDGGIDFIIWDDNFKKQLEKKYCDWLPSKAKGL</sequence>
<dbReference type="Pfam" id="PF13021">
    <property type="entry name" value="DUF3885"/>
    <property type="match status" value="1"/>
</dbReference>
<dbReference type="EMBL" id="JASVDY010000001">
    <property type="protein sequence ID" value="MDV2467956.1"/>
    <property type="molecule type" value="Genomic_DNA"/>
</dbReference>
<dbReference type="RefSeq" id="WP_317081805.1">
    <property type="nucleotide sequence ID" value="NZ_JASVDY010000001.1"/>
</dbReference>
<keyword evidence="3" id="KW-1185">Reference proteome</keyword>
<dbReference type="InterPro" id="IPR024976">
    <property type="entry name" value="DUF3885"/>
</dbReference>
<proteinExistence type="predicted"/>
<evidence type="ECO:0000313" key="3">
    <source>
        <dbReference type="Proteomes" id="UP001278188"/>
    </source>
</evidence>